<dbReference type="Pfam" id="PF10250">
    <property type="entry name" value="O-FucT"/>
    <property type="match status" value="1"/>
</dbReference>
<evidence type="ECO:0000256" key="3">
    <source>
        <dbReference type="ARBA" id="ARBA00007737"/>
    </source>
</evidence>
<evidence type="ECO:0000313" key="17">
    <source>
        <dbReference type="Proteomes" id="UP000326939"/>
    </source>
</evidence>
<dbReference type="Proteomes" id="UP000326939">
    <property type="component" value="Chromosome 6"/>
</dbReference>
<keyword evidence="6 15" id="KW-0812">Transmembrane</keyword>
<keyword evidence="7" id="KW-0735">Signal-anchor</keyword>
<protein>
    <recommendedName>
        <fullName evidence="13">O-fucosyltransferase family protein</fullName>
    </recommendedName>
</protein>
<gene>
    <name evidence="16" type="ORF">DKX38_009443</name>
</gene>
<dbReference type="GO" id="GO:0005737">
    <property type="term" value="C:cytoplasm"/>
    <property type="evidence" value="ECO:0007669"/>
    <property type="project" value="TreeGrafter"/>
</dbReference>
<feature type="transmembrane region" description="Helical" evidence="15">
    <location>
        <begin position="125"/>
        <end position="144"/>
    </location>
</feature>
<keyword evidence="9 15" id="KW-0472">Membrane</keyword>
<evidence type="ECO:0000256" key="9">
    <source>
        <dbReference type="ARBA" id="ARBA00023136"/>
    </source>
</evidence>
<evidence type="ECO:0000256" key="13">
    <source>
        <dbReference type="ARBA" id="ARBA00030350"/>
    </source>
</evidence>
<dbReference type="PANTHER" id="PTHR31741">
    <property type="entry name" value="OS02G0726500 PROTEIN-RELATED"/>
    <property type="match status" value="1"/>
</dbReference>
<evidence type="ECO:0000256" key="11">
    <source>
        <dbReference type="ARBA" id="ARBA00023253"/>
    </source>
</evidence>
<keyword evidence="8 15" id="KW-1133">Transmembrane helix</keyword>
<evidence type="ECO:0000256" key="10">
    <source>
        <dbReference type="ARBA" id="ARBA00023180"/>
    </source>
</evidence>
<feature type="transmembrane region" description="Helical" evidence="15">
    <location>
        <begin position="750"/>
        <end position="777"/>
    </location>
</feature>
<comment type="caution">
    <text evidence="16">The sequence shown here is derived from an EMBL/GenBank/DDBJ whole genome shotgun (WGS) entry which is preliminary data.</text>
</comment>
<keyword evidence="10" id="KW-0325">Glycoprotein</keyword>
<evidence type="ECO:0000256" key="5">
    <source>
        <dbReference type="ARBA" id="ARBA00022679"/>
    </source>
</evidence>
<name>A0A5N5MB03_9ROSI</name>
<dbReference type="CDD" id="cd11299">
    <property type="entry name" value="O-FucT_plant"/>
    <property type="match status" value="1"/>
</dbReference>
<evidence type="ECO:0000256" key="8">
    <source>
        <dbReference type="ARBA" id="ARBA00022989"/>
    </source>
</evidence>
<feature type="transmembrane region" description="Helical" evidence="15">
    <location>
        <begin position="677"/>
        <end position="697"/>
    </location>
</feature>
<dbReference type="GO" id="GO:0006004">
    <property type="term" value="P:fucose metabolic process"/>
    <property type="evidence" value="ECO:0007669"/>
    <property type="project" value="UniProtKB-KW"/>
</dbReference>
<reference evidence="17" key="1">
    <citation type="journal article" date="2019" name="Gigascience">
        <title>De novo genome assembly of the endangered Acer yangbiense, a plant species with extremely small populations endemic to Yunnan Province, China.</title>
        <authorList>
            <person name="Yang J."/>
            <person name="Wariss H.M."/>
            <person name="Tao L."/>
            <person name="Zhang R."/>
            <person name="Yun Q."/>
            <person name="Hollingsworth P."/>
            <person name="Dao Z."/>
            <person name="Luo G."/>
            <person name="Guo H."/>
            <person name="Ma Y."/>
            <person name="Sun W."/>
        </authorList>
    </citation>
    <scope>NUCLEOTIDE SEQUENCE [LARGE SCALE GENOMIC DNA]</scope>
    <source>
        <strain evidence="17">cv. br00</strain>
    </source>
</reference>
<proteinExistence type="inferred from homology"/>
<feature type="transmembrane region" description="Helical" evidence="15">
    <location>
        <begin position="709"/>
        <end position="730"/>
    </location>
</feature>
<evidence type="ECO:0000256" key="14">
    <source>
        <dbReference type="SAM" id="MobiDB-lite"/>
    </source>
</evidence>
<feature type="compositionally biased region" description="Polar residues" evidence="14">
    <location>
        <begin position="8"/>
        <end position="24"/>
    </location>
</feature>
<accession>A0A5N5MB03</accession>
<keyword evidence="17" id="KW-1185">Reference proteome</keyword>
<evidence type="ECO:0000256" key="15">
    <source>
        <dbReference type="SAM" id="Phobius"/>
    </source>
</evidence>
<evidence type="ECO:0000256" key="1">
    <source>
        <dbReference type="ARBA" id="ARBA00004606"/>
    </source>
</evidence>
<dbReference type="EMBL" id="VDCV01000006">
    <property type="protein sequence ID" value="KAB5552132.1"/>
    <property type="molecule type" value="Genomic_DNA"/>
</dbReference>
<dbReference type="PANTHER" id="PTHR31741:SF4">
    <property type="entry name" value="O-FUCOSYLTRANSFERASE 28"/>
    <property type="match status" value="1"/>
</dbReference>
<comment type="subcellular location">
    <subcellularLocation>
        <location evidence="1">Membrane</location>
        <topology evidence="1">Single-pass type II membrane protein</topology>
    </subcellularLocation>
</comment>
<evidence type="ECO:0000256" key="4">
    <source>
        <dbReference type="ARBA" id="ARBA00022676"/>
    </source>
</evidence>
<dbReference type="InterPro" id="IPR024709">
    <property type="entry name" value="FucosylTrfase_pln"/>
</dbReference>
<comment type="pathway">
    <text evidence="2">Glycan metabolism.</text>
</comment>
<evidence type="ECO:0000256" key="6">
    <source>
        <dbReference type="ARBA" id="ARBA00022692"/>
    </source>
</evidence>
<evidence type="ECO:0000313" key="16">
    <source>
        <dbReference type="EMBL" id="KAB5552132.1"/>
    </source>
</evidence>
<dbReference type="GO" id="GO:0016757">
    <property type="term" value="F:glycosyltransferase activity"/>
    <property type="evidence" value="ECO:0007669"/>
    <property type="project" value="UniProtKB-KW"/>
</dbReference>
<evidence type="ECO:0000256" key="2">
    <source>
        <dbReference type="ARBA" id="ARBA00004881"/>
    </source>
</evidence>
<keyword evidence="4" id="KW-0328">Glycosyltransferase</keyword>
<organism evidence="16 17">
    <name type="scientific">Salix brachista</name>
    <dbReference type="NCBI Taxonomy" id="2182728"/>
    <lineage>
        <taxon>Eukaryota</taxon>
        <taxon>Viridiplantae</taxon>
        <taxon>Streptophyta</taxon>
        <taxon>Embryophyta</taxon>
        <taxon>Tracheophyta</taxon>
        <taxon>Spermatophyta</taxon>
        <taxon>Magnoliopsida</taxon>
        <taxon>eudicotyledons</taxon>
        <taxon>Gunneridae</taxon>
        <taxon>Pentapetalae</taxon>
        <taxon>rosids</taxon>
        <taxon>fabids</taxon>
        <taxon>Malpighiales</taxon>
        <taxon>Salicaceae</taxon>
        <taxon>Saliceae</taxon>
        <taxon>Salix</taxon>
    </lineage>
</organism>
<dbReference type="InterPro" id="IPR019378">
    <property type="entry name" value="GDP-Fuc_O-FucTrfase"/>
</dbReference>
<dbReference type="AlphaFoldDB" id="A0A5N5MB03"/>
<keyword evidence="5" id="KW-0808">Transferase</keyword>
<dbReference type="GO" id="GO:0016020">
    <property type="term" value="C:membrane"/>
    <property type="evidence" value="ECO:0007669"/>
    <property type="project" value="UniProtKB-SubCell"/>
</dbReference>
<keyword evidence="11" id="KW-0294">Fucose metabolism</keyword>
<comment type="similarity">
    <text evidence="3">Belongs to the glycosyltransferase GT106 family.</text>
</comment>
<evidence type="ECO:0000256" key="7">
    <source>
        <dbReference type="ARBA" id="ARBA00022968"/>
    </source>
</evidence>
<feature type="region of interest" description="Disordered" evidence="14">
    <location>
        <begin position="1"/>
        <end position="71"/>
    </location>
</feature>
<sequence>MPSGGPVATSSTNASPRSHPGPTTTRRRVDAIAADRTSNFSDYNHDFSDEEDTPSGSSTTAGAHHCHHNYHHHNHSHRHHLVIKYHLLRRKFFFFVPESWLLGVEDLTATISHGLKSGKNMGRRIFGVLLLMAVLSVFLKFSLWSTTERNIHDNSNLVMFRHFKDDWARAQRSIIEHHPSISTPPFHRPPPVSDMMFFLFVFITFRARKTNGYLLVHANGGLNQMRTGICDMVAAAMLMNATLVLPSLDRESFWTDPSTFKDIFDWRHFMEALKDDIDVVEYLPSQYAAKKPREKAPVSWSKANYYRVEMATLLKKYKVLRFTHSDSRLANNGLPAHIQRLRCRSNYRALRYAKEIEDLGKTVVDRLRNQSEPYVALHLRYEKDMLAFTGCSHNLTAEEAEELRVMRYKTPHWKEKEIDSKTRRLQGGCPMTPREAAVFLKAMGYPSSTAIYIVAGPTYGSGSMAPFLAEFPNVFSHSNLATPEELEPIKPYQNRLAALDYIVALESDVFIYTYHGNMAKAVQGHRRFEGFRKTINPDKRNFVALIDQLDDGALSLEEFTLQVQSLHSDRIGAPYQRRAGSSPKEEENFYANPLPGCVCNISQEEFVSPKLVQTVKPNGNVSDLTSERDVGLSKAIFLKQEHHHKFLNGRSLQDRLIEAKQMADLPKPPLGFETESIITLHVIFAFLVSTLNALIEVKLKFTRASPSVTCNWVIVALVIYATASVAEIMLRNRKSTYHLVAGYTRFYASGFAAILLLVILDPILGYIISVLWGGLFARLTYGSNKELQELLCQTAQLGHDLWTKLVVILGCN</sequence>
<keyword evidence="12" id="KW-0119">Carbohydrate metabolism</keyword>
<evidence type="ECO:0000256" key="12">
    <source>
        <dbReference type="ARBA" id="ARBA00023277"/>
    </source>
</evidence>